<evidence type="ECO:0000256" key="1">
    <source>
        <dbReference type="SAM" id="MobiDB-lite"/>
    </source>
</evidence>
<keyword evidence="2" id="KW-1133">Transmembrane helix</keyword>
<evidence type="ECO:0000313" key="4">
    <source>
        <dbReference type="EMBL" id="CAD5229002.1"/>
    </source>
</evidence>
<dbReference type="PANTHER" id="PTHR19143">
    <property type="entry name" value="FIBRINOGEN/TENASCIN/ANGIOPOEITIN"/>
    <property type="match status" value="1"/>
</dbReference>
<name>A0A811LPA9_9BILA</name>
<dbReference type="Pfam" id="PF00147">
    <property type="entry name" value="Fibrinogen_C"/>
    <property type="match status" value="1"/>
</dbReference>
<dbReference type="InterPro" id="IPR002181">
    <property type="entry name" value="Fibrinogen_a/b/g_C_dom"/>
</dbReference>
<dbReference type="AlphaFoldDB" id="A0A811LPA9"/>
<keyword evidence="2" id="KW-0812">Transmembrane</keyword>
<dbReference type="SMART" id="SM00186">
    <property type="entry name" value="FBG"/>
    <property type="match status" value="1"/>
</dbReference>
<dbReference type="InterPro" id="IPR050373">
    <property type="entry name" value="Fibrinogen_C-term_domain"/>
</dbReference>
<evidence type="ECO:0000256" key="2">
    <source>
        <dbReference type="SAM" id="Phobius"/>
    </source>
</evidence>
<keyword evidence="2" id="KW-0472">Membrane</keyword>
<evidence type="ECO:0000259" key="3">
    <source>
        <dbReference type="PROSITE" id="PS51406"/>
    </source>
</evidence>
<dbReference type="Proteomes" id="UP000614601">
    <property type="component" value="Unassembled WGS sequence"/>
</dbReference>
<dbReference type="GO" id="GO:0005615">
    <property type="term" value="C:extracellular space"/>
    <property type="evidence" value="ECO:0007669"/>
    <property type="project" value="TreeGrafter"/>
</dbReference>
<feature type="transmembrane region" description="Helical" evidence="2">
    <location>
        <begin position="59"/>
        <end position="84"/>
    </location>
</feature>
<dbReference type="SUPFAM" id="SSF56496">
    <property type="entry name" value="Fibrinogen C-terminal domain-like"/>
    <property type="match status" value="1"/>
</dbReference>
<dbReference type="PANTHER" id="PTHR19143:SF445">
    <property type="entry name" value="FIBRINOGEN C-TERMINAL DOMAIN-CONTAINING PROTEIN"/>
    <property type="match status" value="1"/>
</dbReference>
<feature type="domain" description="Fibrinogen C-terminal" evidence="3">
    <location>
        <begin position="361"/>
        <end position="553"/>
    </location>
</feature>
<accession>A0A811LPA9</accession>
<dbReference type="EMBL" id="CAJFCW020000006">
    <property type="protein sequence ID" value="CAG9125474.1"/>
    <property type="molecule type" value="Genomic_DNA"/>
</dbReference>
<reference evidence="4" key="1">
    <citation type="submission" date="2020-09" db="EMBL/GenBank/DDBJ databases">
        <authorList>
            <person name="Kikuchi T."/>
        </authorList>
    </citation>
    <scope>NUCLEOTIDE SEQUENCE</scope>
    <source>
        <strain evidence="4">SH1</strain>
    </source>
</reference>
<evidence type="ECO:0000313" key="5">
    <source>
        <dbReference type="Proteomes" id="UP000614601"/>
    </source>
</evidence>
<dbReference type="Proteomes" id="UP000783686">
    <property type="component" value="Unassembled WGS sequence"/>
</dbReference>
<organism evidence="4 5">
    <name type="scientific">Bursaphelenchus okinawaensis</name>
    <dbReference type="NCBI Taxonomy" id="465554"/>
    <lineage>
        <taxon>Eukaryota</taxon>
        <taxon>Metazoa</taxon>
        <taxon>Ecdysozoa</taxon>
        <taxon>Nematoda</taxon>
        <taxon>Chromadorea</taxon>
        <taxon>Rhabditida</taxon>
        <taxon>Tylenchina</taxon>
        <taxon>Tylenchomorpha</taxon>
        <taxon>Aphelenchoidea</taxon>
        <taxon>Aphelenchoididae</taxon>
        <taxon>Bursaphelenchus</taxon>
    </lineage>
</organism>
<feature type="compositionally biased region" description="Low complexity" evidence="1">
    <location>
        <begin position="175"/>
        <end position="186"/>
    </location>
</feature>
<keyword evidence="5" id="KW-1185">Reference proteome</keyword>
<dbReference type="InterPro" id="IPR036056">
    <property type="entry name" value="Fibrinogen-like_C"/>
</dbReference>
<dbReference type="InterPro" id="IPR014716">
    <property type="entry name" value="Fibrinogen_a/b/g_C_1"/>
</dbReference>
<comment type="caution">
    <text evidence="4">The sequence shown here is derived from an EMBL/GenBank/DDBJ whole genome shotgun (WGS) entry which is preliminary data.</text>
</comment>
<protein>
    <recommendedName>
        <fullName evidence="3">Fibrinogen C-terminal domain-containing protein</fullName>
    </recommendedName>
</protein>
<sequence length="596" mass="66728">MDKSTETDDEFIEAFYGTIRRMPRYNTTDTNNVDTTELDPCLAAKIRLEGKGRCRSSTIYVLIASLIILLISIFILIFLLVTWIPKEYQRLEFPSRPLPVHDRILAPIKVHRDPDELLPDVVPTEPDKLLEHFNGKIFWNQNPETRRAPSNSDNGKKEEVMGIGEAKEKYGLGATESGSTLESSTGRDSTISFTVSPDAFLPSSNDVKATDNVEAIDLIFTSASSEKPSVAVVQQLNPVLVFETVKPFEQATKELEVATKPAFTTSSSKVPTITTTTSTITEASNKPSETQTLGPSITEATELATITTKATVTAQSNGTDKKSTAIIDQTVSTTSMTERLEEESTIIRLEPYVNKSRGYQPVESDGVQTCSQYLKSGQTKSGIYKLKLPEVGEFYGLCEMDENDAWLVIQQRQNGDEVFYNRSFNDYALGFGDQASDHWLGLEKIRALLNRYKLQLRIEARGDRCDKRKDDLYLLGLYDFTIATRKDGYRLTVSNILEGNFTDPYSDLSNCNGAKFATVDRQSNTVNCADLRKLGAWWHPPSCSFITLNGAYNNDKCHSWSGAQIYARERSVHASVHYKQSHQKPRFTRLSVKIVE</sequence>
<dbReference type="PROSITE" id="PS51406">
    <property type="entry name" value="FIBRINOGEN_C_2"/>
    <property type="match status" value="1"/>
</dbReference>
<dbReference type="OrthoDB" id="7972392at2759"/>
<proteinExistence type="predicted"/>
<dbReference type="EMBL" id="CAJFDH010000006">
    <property type="protein sequence ID" value="CAD5229002.1"/>
    <property type="molecule type" value="Genomic_DNA"/>
</dbReference>
<feature type="region of interest" description="Disordered" evidence="1">
    <location>
        <begin position="167"/>
        <end position="189"/>
    </location>
</feature>
<dbReference type="Gene3D" id="3.90.215.10">
    <property type="entry name" value="Gamma Fibrinogen, chain A, domain 1"/>
    <property type="match status" value="1"/>
</dbReference>
<gene>
    <name evidence="4" type="ORF">BOKJ2_LOCUS13061</name>
</gene>